<keyword evidence="3 7" id="KW-0547">Nucleotide-binding</keyword>
<dbReference type="HAMAP" id="MF_00011">
    <property type="entry name" value="Adenylosucc_synth"/>
    <property type="match status" value="1"/>
</dbReference>
<dbReference type="EMBL" id="JAQQWE010000007">
    <property type="protein sequence ID" value="KAK7946451.1"/>
    <property type="molecule type" value="Genomic_DNA"/>
</dbReference>
<feature type="active site" description="Proton donor" evidence="7">
    <location>
        <position position="80"/>
    </location>
</feature>
<proteinExistence type="inferred from homology"/>
<evidence type="ECO:0000256" key="2">
    <source>
        <dbReference type="ARBA" id="ARBA00022723"/>
    </source>
</evidence>
<comment type="pathway">
    <text evidence="7">Purine metabolism; AMP biosynthesis via de novo pathway; AMP from IMP: step 1/2.</text>
</comment>
<keyword evidence="5 7" id="KW-0460">Magnesium</keyword>
<dbReference type="InterPro" id="IPR027417">
    <property type="entry name" value="P-loop_NTPase"/>
</dbReference>
<organism evidence="9 10">
    <name type="scientific">Apiospora aurea</name>
    <dbReference type="NCBI Taxonomy" id="335848"/>
    <lineage>
        <taxon>Eukaryota</taxon>
        <taxon>Fungi</taxon>
        <taxon>Dikarya</taxon>
        <taxon>Ascomycota</taxon>
        <taxon>Pezizomycotina</taxon>
        <taxon>Sordariomycetes</taxon>
        <taxon>Xylariomycetidae</taxon>
        <taxon>Amphisphaeriales</taxon>
        <taxon>Apiosporaceae</taxon>
        <taxon>Apiospora</taxon>
    </lineage>
</organism>
<feature type="binding site" evidence="7">
    <location>
        <begin position="452"/>
        <end position="454"/>
    </location>
    <ligand>
        <name>GTP</name>
        <dbReference type="ChEBI" id="CHEBI:37565"/>
    </ligand>
</feature>
<feature type="binding site" evidence="7">
    <location>
        <begin position="79"/>
        <end position="81"/>
    </location>
    <ligand>
        <name>GTP</name>
        <dbReference type="ChEBI" id="CHEBI:37565"/>
    </ligand>
</feature>
<keyword evidence="7" id="KW-0963">Cytoplasm</keyword>
<dbReference type="InterPro" id="IPR042109">
    <property type="entry name" value="Adenylosuccinate_synth_dom1"/>
</dbReference>
<dbReference type="RefSeq" id="XP_066696485.1">
    <property type="nucleotide sequence ID" value="XM_066846994.1"/>
</dbReference>
<dbReference type="NCBIfam" id="NF002223">
    <property type="entry name" value="PRK01117.1"/>
    <property type="match status" value="1"/>
</dbReference>
<evidence type="ECO:0000313" key="10">
    <source>
        <dbReference type="Proteomes" id="UP001391051"/>
    </source>
</evidence>
<dbReference type="CDD" id="cd03108">
    <property type="entry name" value="AdSS"/>
    <property type="match status" value="1"/>
</dbReference>
<evidence type="ECO:0000256" key="7">
    <source>
        <dbReference type="HAMAP-Rule" id="MF_03125"/>
    </source>
</evidence>
<comment type="caution">
    <text evidence="7">Lacks conserved residue(s) required for the propagation of feature annotation.</text>
</comment>
<feature type="binding site" evidence="7">
    <location>
        <position position="79"/>
    </location>
    <ligand>
        <name>Mg(2+)</name>
        <dbReference type="ChEBI" id="CHEBI:18420"/>
    </ligand>
</feature>
<feature type="active site" evidence="8">
    <location>
        <position position="180"/>
    </location>
</feature>
<dbReference type="Pfam" id="PF00709">
    <property type="entry name" value="Adenylsucc_synt"/>
    <property type="match status" value="1"/>
</dbReference>
<accession>A0ABR1Q3M7</accession>
<dbReference type="PROSITE" id="PS00513">
    <property type="entry name" value="ADENYLOSUCCIN_SYN_2"/>
    <property type="match status" value="1"/>
</dbReference>
<feature type="binding site" evidence="7">
    <location>
        <begin position="368"/>
        <end position="370"/>
    </location>
    <ligand>
        <name>GTP</name>
        <dbReference type="ChEBI" id="CHEBI:37565"/>
    </ligand>
</feature>
<dbReference type="PANTHER" id="PTHR11846:SF0">
    <property type="entry name" value="ADENYLOSUCCINATE SYNTHETASE"/>
    <property type="match status" value="1"/>
</dbReference>
<protein>
    <recommendedName>
        <fullName evidence="7">Adenylosuccinate synthetase</fullName>
        <shortName evidence="7">AMPSase</shortName>
        <shortName evidence="7">AdSS</shortName>
        <ecNumber evidence="7">6.3.4.4</ecNumber>
    </recommendedName>
    <alternativeName>
        <fullName evidence="7">IMP--aspartate ligase</fullName>
    </alternativeName>
</protein>
<feature type="active site" description="Proton acceptor" evidence="7">
    <location>
        <position position="52"/>
    </location>
</feature>
<dbReference type="InterPro" id="IPR042111">
    <property type="entry name" value="Adenylosuccinate_synth_dom3"/>
</dbReference>
<feature type="binding site" evidence="7">
    <location>
        <begin position="77"/>
        <end position="80"/>
    </location>
    <ligand>
        <name>IMP</name>
        <dbReference type="ChEBI" id="CHEBI:58053"/>
    </ligand>
</feature>
<gene>
    <name evidence="9" type="ORF">PG986_010772</name>
</gene>
<feature type="binding site" evidence="7">
    <location>
        <position position="169"/>
    </location>
    <ligand>
        <name>IMP</name>
        <dbReference type="ChEBI" id="CHEBI:58053"/>
    </ligand>
</feature>
<evidence type="ECO:0000256" key="1">
    <source>
        <dbReference type="ARBA" id="ARBA00022598"/>
    </source>
</evidence>
<dbReference type="SMART" id="SM00788">
    <property type="entry name" value="Adenylsucc_synt"/>
    <property type="match status" value="1"/>
</dbReference>
<evidence type="ECO:0000256" key="4">
    <source>
        <dbReference type="ARBA" id="ARBA00022755"/>
    </source>
</evidence>
<evidence type="ECO:0000256" key="8">
    <source>
        <dbReference type="PROSITE-ProRule" id="PRU10134"/>
    </source>
</evidence>
<comment type="subunit">
    <text evidence="7">Homodimer.</text>
</comment>
<dbReference type="Gene3D" id="3.40.440.10">
    <property type="entry name" value="Adenylosuccinate Synthetase, subunit A, domain 1"/>
    <property type="match status" value="1"/>
</dbReference>
<dbReference type="InterPro" id="IPR001114">
    <property type="entry name" value="Adenylosuccinate_synthetase"/>
</dbReference>
<dbReference type="EC" id="6.3.4.4" evidence="7"/>
<dbReference type="SUPFAM" id="SSF52540">
    <property type="entry name" value="P-loop containing nucleoside triphosphate hydrolases"/>
    <property type="match status" value="1"/>
</dbReference>
<feature type="binding site" evidence="7">
    <location>
        <begin position="336"/>
        <end position="342"/>
    </location>
    <ligand>
        <name>substrate</name>
    </ligand>
</feature>
<dbReference type="Gene3D" id="1.10.300.10">
    <property type="entry name" value="Adenylosuccinate Synthetase, subunit A, domain 2"/>
    <property type="match status" value="1"/>
</dbReference>
<evidence type="ECO:0000256" key="3">
    <source>
        <dbReference type="ARBA" id="ARBA00022741"/>
    </source>
</evidence>
<name>A0ABR1Q3M7_9PEZI</name>
<feature type="binding site" evidence="7">
    <location>
        <position position="276"/>
    </location>
    <ligand>
        <name>IMP</name>
        <dbReference type="ChEBI" id="CHEBI:58053"/>
    </ligand>
</feature>
<evidence type="ECO:0000256" key="5">
    <source>
        <dbReference type="ARBA" id="ARBA00022842"/>
    </source>
</evidence>
<feature type="binding site" evidence="7">
    <location>
        <position position="342"/>
    </location>
    <ligand>
        <name>GTP</name>
        <dbReference type="ChEBI" id="CHEBI:37565"/>
    </ligand>
</feature>
<dbReference type="NCBIfam" id="TIGR00184">
    <property type="entry name" value="purA"/>
    <property type="match status" value="1"/>
</dbReference>
<keyword evidence="4 7" id="KW-0658">Purine biosynthesis</keyword>
<dbReference type="InterPro" id="IPR042110">
    <property type="entry name" value="Adenylosuccinate_synth_dom2"/>
</dbReference>
<evidence type="ECO:0000256" key="6">
    <source>
        <dbReference type="ARBA" id="ARBA00023134"/>
    </source>
</evidence>
<reference evidence="9 10" key="1">
    <citation type="submission" date="2023-01" db="EMBL/GenBank/DDBJ databases">
        <title>Analysis of 21 Apiospora genomes using comparative genomics revels a genus with tremendous synthesis potential of carbohydrate active enzymes and secondary metabolites.</title>
        <authorList>
            <person name="Sorensen T."/>
        </authorList>
    </citation>
    <scope>NUCLEOTIDE SEQUENCE [LARGE SCALE GENOMIC DNA]</scope>
    <source>
        <strain evidence="9 10">CBS 24483</strain>
    </source>
</reference>
<evidence type="ECO:0000313" key="9">
    <source>
        <dbReference type="EMBL" id="KAK7946451.1"/>
    </source>
</evidence>
<keyword evidence="10" id="KW-1185">Reference proteome</keyword>
<keyword evidence="6 7" id="KW-0342">GTP-binding</keyword>
<feature type="binding site" evidence="7">
    <location>
        <position position="183"/>
    </location>
    <ligand>
        <name>IMP</name>
        <dbReference type="ChEBI" id="CHEBI:58053"/>
        <note>ligand shared between dimeric partners</note>
    </ligand>
</feature>
<comment type="caution">
    <text evidence="9">The sequence shown here is derived from an EMBL/GenBank/DDBJ whole genome shotgun (WGS) entry which is preliminary data.</text>
</comment>
<comment type="catalytic activity">
    <reaction evidence="7">
        <text>IMP + L-aspartate + GTP = N(6)-(1,2-dicarboxyethyl)-AMP + GDP + phosphate + 2 H(+)</text>
        <dbReference type="Rhea" id="RHEA:15753"/>
        <dbReference type="ChEBI" id="CHEBI:15378"/>
        <dbReference type="ChEBI" id="CHEBI:29991"/>
        <dbReference type="ChEBI" id="CHEBI:37565"/>
        <dbReference type="ChEBI" id="CHEBI:43474"/>
        <dbReference type="ChEBI" id="CHEBI:57567"/>
        <dbReference type="ChEBI" id="CHEBI:58053"/>
        <dbReference type="ChEBI" id="CHEBI:58189"/>
        <dbReference type="EC" id="6.3.4.4"/>
    </reaction>
</comment>
<comment type="cofactor">
    <cofactor evidence="7">
        <name>Mg(2+)</name>
        <dbReference type="ChEBI" id="CHEBI:18420"/>
    </cofactor>
    <text evidence="7">Binds 1 Mg(2+) ion per subunit.</text>
</comment>
<feature type="binding site" evidence="7">
    <location>
        <begin position="52"/>
        <end position="55"/>
    </location>
    <ligand>
        <name>IMP</name>
        <dbReference type="ChEBI" id="CHEBI:58053"/>
    </ligand>
</feature>
<comment type="similarity">
    <text evidence="7">Belongs to the adenylosuccinate synthetase family.</text>
</comment>
<dbReference type="Gene3D" id="3.90.170.10">
    <property type="entry name" value="Adenylosuccinate Synthetase, subunit A, domain 3"/>
    <property type="match status" value="1"/>
</dbReference>
<dbReference type="PANTHER" id="PTHR11846">
    <property type="entry name" value="ADENYLOSUCCINATE SYNTHETASE"/>
    <property type="match status" value="1"/>
</dbReference>
<dbReference type="Proteomes" id="UP001391051">
    <property type="component" value="Unassembled WGS sequence"/>
</dbReference>
<comment type="subcellular location">
    <subcellularLocation>
        <location evidence="7">Cytoplasm</location>
    </subcellularLocation>
</comment>
<feature type="binding site" evidence="7">
    <location>
        <position position="52"/>
    </location>
    <ligand>
        <name>Mg(2+)</name>
        <dbReference type="ChEBI" id="CHEBI:18420"/>
    </ligand>
</feature>
<keyword evidence="1 7" id="KW-0436">Ligase</keyword>
<comment type="function">
    <text evidence="7">Plays an important role in the de novo pathway and in the salvage pathway of purine nucleotide biosynthesis. Catalyzes the first commited step in the biosynthesis of AMP from IMP.</text>
</comment>
<dbReference type="InterPro" id="IPR033128">
    <property type="entry name" value="Adenylosuccin_syn_Lys_AS"/>
</dbReference>
<sequence length="465" mass="51126">MRAPRRTSYIPTVPLRSTWKQSDALGNTFASGSMARTESKVPGAYAYPAFSDEGKGKLTDILCPKAEICARAAGGHNAGHSIVANGVSYSFHLLPSGLINPKCLNFIGTSVVFHVPSFFKELKELEAKGLTGVRDRIKVSDRAQVNLDLHAAVDGLEEVELGTRAIGTTGRGIGPSYATKAARSGIRVHDILDEEKFNRMIRQLASGYKKRYGDLLKYDVEEEISRFNDYRKELKKYMVDGVTFMNDVVKANKNVLIEGANALMLDIDYGSYPYVTSSNAGLGGVITGLALNPFKITEVVGVVKAYTTRVGGGPFPTEDNGEAGTKLQEIGREWGVSTGRKRRCGWLDLVVVKYSASVNHYTSLNLTKLDCLDTFEEIRVAVGYRDPKTGEELASFPASLEFLEKVEVIYKSFKGWQKPTTNAKTFEDLPQEAREYVEFIEGFVGVKIKWIGTGPDREAMIVRGA</sequence>
<dbReference type="GeneID" id="92080056"/>
<keyword evidence="2 7" id="KW-0479">Metal-binding</keyword>
<feature type="binding site" evidence="7">
    <location>
        <position position="261"/>
    </location>
    <ligand>
        <name>IMP</name>
        <dbReference type="ChEBI" id="CHEBI:58053"/>
    </ligand>
</feature>
<feature type="binding site" evidence="7">
    <location>
        <position position="340"/>
    </location>
    <ligand>
        <name>IMP</name>
        <dbReference type="ChEBI" id="CHEBI:58053"/>
    </ligand>
</feature>